<keyword evidence="2 5" id="KW-0645">Protease</keyword>
<feature type="active site" description="Charge relay system" evidence="5">
    <location>
        <position position="326"/>
    </location>
</feature>
<comment type="similarity">
    <text evidence="1 5">Belongs to the peptidase S8 family.</text>
</comment>
<evidence type="ECO:0000259" key="7">
    <source>
        <dbReference type="Pfam" id="PF00082"/>
    </source>
</evidence>
<proteinExistence type="inferred from homology"/>
<sequence>MKSCSVWVLVLTLCTAPNASAGGPFDFHKIMVRAVKKSIDRDLVKAIAESANAREVSPDEKASGATIRQVIERVCGSVQDGYLPALEKANGMSGLSLDMPLDDPMAPTMFPACLYVYDATSSGKPVEIVVRESDNAAALFERLTGKKPDDKQLVEYFGMPLDKLADLHRGDVLRPKYITQPVKFTISGPDAANLAVQLASDIEAAKGVEAVEASRGRLIVPIEARLASNADLKCTQASAALDGPSIERALLHSKSHAKPTMEVDVMIVDNGFMGADPSGSFANSPFDPSFFRSSPNGNIAKAYDLVETRLPITVRGTSQDPAIYGHGTHVAGIILGGPDFPARDRSKVPLLQDSLRLTVLNVADATNVPFDGAPKALGTEIIETTPWIVNMSLAYDGVGSDPRADGVRTAFPPLFQSHQLSLFVVAAGNDSGDVELRSIYPAILGGESVVNVVTVAALDGNGRIASFSNRGDKVDIAAPGCMIESWTDNTMSLTRLSGTSQAAPLVTFVSSMVRHLLPRAMPFDLKARLVASGDLLAPEDRGATAFGVKVNPVIAMYVFDDYVQRLGQSPLLGDVVRVEGLQCPPKFGGADYQSADTLWSIKRSGAPFFLFSGKQHNDKLKSPCKAIVAANAEVVMRPRHKLTATGIEDWHGPVEVTIPMGDIANVVFASKER</sequence>
<dbReference type="PROSITE" id="PS51892">
    <property type="entry name" value="SUBTILASE"/>
    <property type="match status" value="1"/>
</dbReference>
<dbReference type="Gene3D" id="3.40.50.200">
    <property type="entry name" value="Peptidase S8/S53 domain"/>
    <property type="match status" value="1"/>
</dbReference>
<dbReference type="PANTHER" id="PTHR43806">
    <property type="entry name" value="PEPTIDASE S8"/>
    <property type="match status" value="1"/>
</dbReference>
<evidence type="ECO:0000256" key="1">
    <source>
        <dbReference type="ARBA" id="ARBA00011073"/>
    </source>
</evidence>
<feature type="chain" id="PRO_5036686172" evidence="6">
    <location>
        <begin position="22"/>
        <end position="673"/>
    </location>
</feature>
<accession>A0A975AU37</accession>
<dbReference type="InterPro" id="IPR050131">
    <property type="entry name" value="Peptidase_S8_subtilisin-like"/>
</dbReference>
<evidence type="ECO:0000256" key="6">
    <source>
        <dbReference type="SAM" id="SignalP"/>
    </source>
</evidence>
<feature type="domain" description="Peptidase S8/S53" evidence="7">
    <location>
        <begin position="319"/>
        <end position="532"/>
    </location>
</feature>
<evidence type="ECO:0000313" key="9">
    <source>
        <dbReference type="Proteomes" id="UP000639274"/>
    </source>
</evidence>
<dbReference type="RefSeq" id="WP_200610389.1">
    <property type="nucleotide sequence ID" value="NZ_CP071518.1"/>
</dbReference>
<reference evidence="8 9" key="1">
    <citation type="submission" date="2021-03" db="EMBL/GenBank/DDBJ databases">
        <title>Lysobacter sp. nov. isolated from soil of gangwondo yeongwol, south Korea.</title>
        <authorList>
            <person name="Kim K.R."/>
            <person name="Kim K.H."/>
            <person name="Jeon C.O."/>
        </authorList>
    </citation>
    <scope>NUCLEOTIDE SEQUENCE [LARGE SCALE GENOMIC DNA]</scope>
    <source>
        <strain evidence="8 9">R19</strain>
    </source>
</reference>
<dbReference type="EMBL" id="CP071518">
    <property type="protein sequence ID" value="QSX79735.1"/>
    <property type="molecule type" value="Genomic_DNA"/>
</dbReference>
<keyword evidence="3 5" id="KW-0378">Hydrolase</keyword>
<dbReference type="CDD" id="cd00306">
    <property type="entry name" value="Peptidases_S8_S53"/>
    <property type="match status" value="1"/>
</dbReference>
<keyword evidence="4 5" id="KW-0720">Serine protease</keyword>
<gene>
    <name evidence="8" type="ORF">I8J32_007835</name>
</gene>
<dbReference type="Pfam" id="PF00082">
    <property type="entry name" value="Peptidase_S8"/>
    <property type="match status" value="1"/>
</dbReference>
<dbReference type="PANTHER" id="PTHR43806:SF11">
    <property type="entry name" value="CEREVISIN-RELATED"/>
    <property type="match status" value="1"/>
</dbReference>
<organism evidence="8 9">
    <name type="scientific">Agrilutibacter solisilvae</name>
    <dbReference type="NCBI Taxonomy" id="2763317"/>
    <lineage>
        <taxon>Bacteria</taxon>
        <taxon>Pseudomonadati</taxon>
        <taxon>Pseudomonadota</taxon>
        <taxon>Gammaproteobacteria</taxon>
        <taxon>Lysobacterales</taxon>
        <taxon>Lysobacteraceae</taxon>
        <taxon>Agrilutibacter</taxon>
    </lineage>
</organism>
<evidence type="ECO:0000313" key="8">
    <source>
        <dbReference type="EMBL" id="QSX79735.1"/>
    </source>
</evidence>
<dbReference type="GO" id="GO:0004252">
    <property type="term" value="F:serine-type endopeptidase activity"/>
    <property type="evidence" value="ECO:0007669"/>
    <property type="project" value="UniProtKB-UniRule"/>
</dbReference>
<evidence type="ECO:0000256" key="5">
    <source>
        <dbReference type="PROSITE-ProRule" id="PRU01240"/>
    </source>
</evidence>
<evidence type="ECO:0000256" key="3">
    <source>
        <dbReference type="ARBA" id="ARBA00022801"/>
    </source>
</evidence>
<dbReference type="InterPro" id="IPR022398">
    <property type="entry name" value="Peptidase_S8_His-AS"/>
</dbReference>
<evidence type="ECO:0000256" key="4">
    <source>
        <dbReference type="ARBA" id="ARBA00022825"/>
    </source>
</evidence>
<evidence type="ECO:0000256" key="2">
    <source>
        <dbReference type="ARBA" id="ARBA00022670"/>
    </source>
</evidence>
<name>A0A975AU37_9GAMM</name>
<dbReference type="AlphaFoldDB" id="A0A975AU37"/>
<keyword evidence="9" id="KW-1185">Reference proteome</keyword>
<feature type="active site" description="Charge relay system" evidence="5">
    <location>
        <position position="500"/>
    </location>
</feature>
<keyword evidence="6" id="KW-0732">Signal</keyword>
<dbReference type="KEGG" id="lsf:I8J32_007835"/>
<dbReference type="PROSITE" id="PS00137">
    <property type="entry name" value="SUBTILASE_HIS"/>
    <property type="match status" value="1"/>
</dbReference>
<protein>
    <submittedName>
        <fullName evidence="8">S8/S53 family peptidase</fullName>
    </submittedName>
</protein>
<dbReference type="Proteomes" id="UP000639274">
    <property type="component" value="Chromosome"/>
</dbReference>
<dbReference type="InterPro" id="IPR000209">
    <property type="entry name" value="Peptidase_S8/S53_dom"/>
</dbReference>
<dbReference type="InterPro" id="IPR036852">
    <property type="entry name" value="Peptidase_S8/S53_dom_sf"/>
</dbReference>
<dbReference type="GO" id="GO:0006508">
    <property type="term" value="P:proteolysis"/>
    <property type="evidence" value="ECO:0007669"/>
    <property type="project" value="UniProtKB-KW"/>
</dbReference>
<dbReference type="SUPFAM" id="SSF52743">
    <property type="entry name" value="Subtilisin-like"/>
    <property type="match status" value="1"/>
</dbReference>
<feature type="active site" description="Charge relay system" evidence="5">
    <location>
        <position position="269"/>
    </location>
</feature>
<feature type="signal peptide" evidence="6">
    <location>
        <begin position="1"/>
        <end position="21"/>
    </location>
</feature>